<evidence type="ECO:0000256" key="6">
    <source>
        <dbReference type="ARBA" id="ARBA00023033"/>
    </source>
</evidence>
<protein>
    <submittedName>
        <fullName evidence="8">Cytochrome</fullName>
    </submittedName>
</protein>
<dbReference type="Proteomes" id="UP000190797">
    <property type="component" value="Chromosome"/>
</dbReference>
<dbReference type="InterPro" id="IPR036396">
    <property type="entry name" value="Cyt_P450_sf"/>
</dbReference>
<evidence type="ECO:0000256" key="7">
    <source>
        <dbReference type="RuleBase" id="RU000461"/>
    </source>
</evidence>
<proteinExistence type="inferred from homology"/>
<dbReference type="PRINTS" id="PR00385">
    <property type="entry name" value="P450"/>
</dbReference>
<dbReference type="PANTHER" id="PTHR46696">
    <property type="entry name" value="P450, PUTATIVE (EUROFUNG)-RELATED"/>
    <property type="match status" value="1"/>
</dbReference>
<evidence type="ECO:0000313" key="8">
    <source>
        <dbReference type="EMBL" id="AQZ62709.1"/>
    </source>
</evidence>
<name>A0A1U9ZXR9_9ACTN</name>
<evidence type="ECO:0000256" key="2">
    <source>
        <dbReference type="ARBA" id="ARBA00022617"/>
    </source>
</evidence>
<dbReference type="Pfam" id="PF00067">
    <property type="entry name" value="p450"/>
    <property type="match status" value="1"/>
</dbReference>
<dbReference type="STRING" id="1909395.BKM31_15675"/>
<dbReference type="GO" id="GO:0008395">
    <property type="term" value="F:steroid hydroxylase activity"/>
    <property type="evidence" value="ECO:0007669"/>
    <property type="project" value="TreeGrafter"/>
</dbReference>
<dbReference type="InterPro" id="IPR001128">
    <property type="entry name" value="Cyt_P450"/>
</dbReference>
<keyword evidence="4 7" id="KW-0560">Oxidoreductase</keyword>
<evidence type="ECO:0000256" key="5">
    <source>
        <dbReference type="ARBA" id="ARBA00023004"/>
    </source>
</evidence>
<dbReference type="RefSeq" id="WP_080038889.1">
    <property type="nucleotide sequence ID" value="NZ_CP017717.1"/>
</dbReference>
<dbReference type="GO" id="GO:0006707">
    <property type="term" value="P:cholesterol catabolic process"/>
    <property type="evidence" value="ECO:0007669"/>
    <property type="project" value="TreeGrafter"/>
</dbReference>
<evidence type="ECO:0000256" key="3">
    <source>
        <dbReference type="ARBA" id="ARBA00022723"/>
    </source>
</evidence>
<dbReference type="PANTHER" id="PTHR46696:SF4">
    <property type="entry name" value="BIOTIN BIOSYNTHESIS CYTOCHROME P450"/>
    <property type="match status" value="1"/>
</dbReference>
<reference evidence="9" key="1">
    <citation type="journal article" date="2017" name="Med. Chem. Commun.">
        <title>Nonomuraea sp. ATCC 55076 harbours the largest actinomycete chromosome to date and the kistamicin biosynthetic gene cluster.</title>
        <authorList>
            <person name="Nazari B."/>
            <person name="Forneris C.C."/>
            <person name="Gibson M.I."/>
            <person name="Moon K."/>
            <person name="Schramma K.R."/>
            <person name="Seyedsayamdost M.R."/>
        </authorList>
    </citation>
    <scope>NUCLEOTIDE SEQUENCE [LARGE SCALE GENOMIC DNA]</scope>
    <source>
        <strain evidence="9">ATCC 55076</strain>
    </source>
</reference>
<dbReference type="FunFam" id="1.10.630.10:FF:000018">
    <property type="entry name" value="Cytochrome P450 monooxygenase"/>
    <property type="match status" value="1"/>
</dbReference>
<dbReference type="GO" id="GO:0005506">
    <property type="term" value="F:iron ion binding"/>
    <property type="evidence" value="ECO:0007669"/>
    <property type="project" value="InterPro"/>
</dbReference>
<evidence type="ECO:0000256" key="1">
    <source>
        <dbReference type="ARBA" id="ARBA00010617"/>
    </source>
</evidence>
<evidence type="ECO:0000256" key="4">
    <source>
        <dbReference type="ARBA" id="ARBA00023002"/>
    </source>
</evidence>
<dbReference type="InterPro" id="IPR017972">
    <property type="entry name" value="Cyt_P450_CS"/>
</dbReference>
<dbReference type="Gene3D" id="1.10.630.10">
    <property type="entry name" value="Cytochrome P450"/>
    <property type="match status" value="1"/>
</dbReference>
<dbReference type="EMBL" id="CP017717">
    <property type="protein sequence ID" value="AQZ62709.1"/>
    <property type="molecule type" value="Genomic_DNA"/>
</dbReference>
<keyword evidence="5 7" id="KW-0408">Iron</keyword>
<dbReference type="InterPro" id="IPR002397">
    <property type="entry name" value="Cyt_P450_B"/>
</dbReference>
<dbReference type="PROSITE" id="PS00086">
    <property type="entry name" value="CYTOCHROME_P450"/>
    <property type="match status" value="1"/>
</dbReference>
<organism evidence="8 9">
    <name type="scientific">[Actinomadura] parvosata subsp. kistnae</name>
    <dbReference type="NCBI Taxonomy" id="1909395"/>
    <lineage>
        <taxon>Bacteria</taxon>
        <taxon>Bacillati</taxon>
        <taxon>Actinomycetota</taxon>
        <taxon>Actinomycetes</taxon>
        <taxon>Streptosporangiales</taxon>
        <taxon>Streptosporangiaceae</taxon>
        <taxon>Nonomuraea</taxon>
    </lineage>
</organism>
<keyword evidence="9" id="KW-1185">Reference proteome</keyword>
<comment type="similarity">
    <text evidence="1 7">Belongs to the cytochrome P450 family.</text>
</comment>
<dbReference type="AlphaFoldDB" id="A0A1U9ZXR9"/>
<keyword evidence="3 7" id="KW-0479">Metal-binding</keyword>
<dbReference type="GO" id="GO:0020037">
    <property type="term" value="F:heme binding"/>
    <property type="evidence" value="ECO:0007669"/>
    <property type="project" value="InterPro"/>
</dbReference>
<keyword evidence="2 7" id="KW-0349">Heme</keyword>
<dbReference type="GO" id="GO:0036199">
    <property type="term" value="F:cholest-4-en-3-one 26-monooxygenase activity"/>
    <property type="evidence" value="ECO:0007669"/>
    <property type="project" value="TreeGrafter"/>
</dbReference>
<dbReference type="SUPFAM" id="SSF48264">
    <property type="entry name" value="Cytochrome P450"/>
    <property type="match status" value="1"/>
</dbReference>
<keyword evidence="6 7" id="KW-0503">Monooxygenase</keyword>
<dbReference type="PRINTS" id="PR00359">
    <property type="entry name" value="BP450"/>
</dbReference>
<gene>
    <name evidence="8" type="ORF">BKM31_15675</name>
</gene>
<dbReference type="OrthoDB" id="3203662at2"/>
<accession>A0A1U9ZXR9</accession>
<dbReference type="CDD" id="cd11033">
    <property type="entry name" value="CYP142-like"/>
    <property type="match status" value="1"/>
</dbReference>
<sequence>MPATTPTQALTQAGQALADPATYTDEHHLHSALTLLRHHAPVHHVTAPGYNPFWAITRHADILAIERDHTLWLNAPRPVLRTAALDQALHTRRTQGKALATLVHLDHPHHRPLRAIAADWFRPATLRTLDTRLRHLARRHIDTMAEHGPACDFARTVAAPYPLHAILTLLGLPESDFDRMLHLTQQLFGHDDDETGRGTGTPHDHTSVLEDLFAHFHDLTARRRAHPTGDLASRIANARIDGRLLDDNTAASYYILIATAGHDTTSSTIAGGLHALITHPGQLRRLREDPALLPAATEEMIRWVTPVKAFMRTAAADTRVRGVPIRAGESVLLSYPSANRDEDVFDEPFRFDAGRRPNRQLAFGFGAHFCLGAALARMEVTALFAELLPRLAGIELDGEPAWTATTFVGGLKRLPVRYSLT</sequence>
<dbReference type="KEGG" id="noa:BKM31_15675"/>
<evidence type="ECO:0000313" key="9">
    <source>
        <dbReference type="Proteomes" id="UP000190797"/>
    </source>
</evidence>